<keyword evidence="1" id="KW-1133">Transmembrane helix</keyword>
<dbReference type="EMBL" id="PDLN01000012">
    <property type="protein sequence ID" value="RDW70333.1"/>
    <property type="molecule type" value="Genomic_DNA"/>
</dbReference>
<evidence type="ECO:0000256" key="1">
    <source>
        <dbReference type="SAM" id="Phobius"/>
    </source>
</evidence>
<gene>
    <name evidence="2" type="ORF">BP5796_08730</name>
</gene>
<sequence>MQVEHVRISAAIAIAIAAAVAVVVTVVVTVAAAIEASSAMAVSAAAGRRVSSSAEATRSSLPAQSHLLAPVRQVLFSSQDPEPNLEGDVSWSKGK</sequence>
<proteinExistence type="predicted"/>
<organism evidence="2 3">
    <name type="scientific">Coleophoma crateriformis</name>
    <dbReference type="NCBI Taxonomy" id="565419"/>
    <lineage>
        <taxon>Eukaryota</taxon>
        <taxon>Fungi</taxon>
        <taxon>Dikarya</taxon>
        <taxon>Ascomycota</taxon>
        <taxon>Pezizomycotina</taxon>
        <taxon>Leotiomycetes</taxon>
        <taxon>Helotiales</taxon>
        <taxon>Dermateaceae</taxon>
        <taxon>Coleophoma</taxon>
    </lineage>
</organism>
<reference evidence="2 3" key="1">
    <citation type="journal article" date="2018" name="IMA Fungus">
        <title>IMA Genome-F 9: Draft genome sequence of Annulohypoxylon stygium, Aspergillus mulundensis, Berkeleyomyces basicola (syn. Thielaviopsis basicola), Ceratocystis smalleyi, two Cercospora beticola strains, Coleophoma cylindrospora, Fusarium fracticaudum, Phialophora cf. hyalina, and Morchella septimelata.</title>
        <authorList>
            <person name="Wingfield B.D."/>
            <person name="Bills G.F."/>
            <person name="Dong Y."/>
            <person name="Huang W."/>
            <person name="Nel W.J."/>
            <person name="Swalarsk-Parry B.S."/>
            <person name="Vaghefi N."/>
            <person name="Wilken P.M."/>
            <person name="An Z."/>
            <person name="de Beer Z.W."/>
            <person name="De Vos L."/>
            <person name="Chen L."/>
            <person name="Duong T.A."/>
            <person name="Gao Y."/>
            <person name="Hammerbacher A."/>
            <person name="Kikkert J.R."/>
            <person name="Li Y."/>
            <person name="Li H."/>
            <person name="Li K."/>
            <person name="Li Q."/>
            <person name="Liu X."/>
            <person name="Ma X."/>
            <person name="Naidoo K."/>
            <person name="Pethybridge S.J."/>
            <person name="Sun J."/>
            <person name="Steenkamp E.T."/>
            <person name="van der Nest M.A."/>
            <person name="van Wyk S."/>
            <person name="Wingfield M.J."/>
            <person name="Xiong C."/>
            <person name="Yue Q."/>
            <person name="Zhang X."/>
        </authorList>
    </citation>
    <scope>NUCLEOTIDE SEQUENCE [LARGE SCALE GENOMIC DNA]</scope>
    <source>
        <strain evidence="2 3">BP5796</strain>
    </source>
</reference>
<name>A0A3D8R8F5_9HELO</name>
<evidence type="ECO:0000313" key="2">
    <source>
        <dbReference type="EMBL" id="RDW70333.1"/>
    </source>
</evidence>
<comment type="caution">
    <text evidence="2">The sequence shown here is derived from an EMBL/GenBank/DDBJ whole genome shotgun (WGS) entry which is preliminary data.</text>
</comment>
<protein>
    <submittedName>
        <fullName evidence="2">Uncharacterized protein</fullName>
    </submittedName>
</protein>
<evidence type="ECO:0000313" key="3">
    <source>
        <dbReference type="Proteomes" id="UP000256328"/>
    </source>
</evidence>
<keyword evidence="3" id="KW-1185">Reference proteome</keyword>
<feature type="transmembrane region" description="Helical" evidence="1">
    <location>
        <begin position="12"/>
        <end position="34"/>
    </location>
</feature>
<dbReference type="Proteomes" id="UP000256328">
    <property type="component" value="Unassembled WGS sequence"/>
</dbReference>
<dbReference type="AlphaFoldDB" id="A0A3D8R8F5"/>
<keyword evidence="1" id="KW-0472">Membrane</keyword>
<keyword evidence="1" id="KW-0812">Transmembrane</keyword>
<accession>A0A3D8R8F5</accession>